<dbReference type="GO" id="GO:0004109">
    <property type="term" value="F:coproporphyrinogen oxidase activity"/>
    <property type="evidence" value="ECO:0007669"/>
    <property type="project" value="InterPro"/>
</dbReference>
<evidence type="ECO:0000256" key="2">
    <source>
        <dbReference type="RuleBase" id="RU364116"/>
    </source>
</evidence>
<dbReference type="PROSITE" id="PS51918">
    <property type="entry name" value="RADICAL_SAM"/>
    <property type="match status" value="1"/>
</dbReference>
<comment type="subcellular location">
    <subcellularLocation>
        <location evidence="2">Cytoplasm</location>
    </subcellularLocation>
</comment>
<gene>
    <name evidence="4" type="primary">hemW</name>
    <name evidence="4" type="ORF">ESA94_11810</name>
</gene>
<dbReference type="NCBIfam" id="TIGR00539">
    <property type="entry name" value="hemN_rel"/>
    <property type="match status" value="1"/>
</dbReference>
<dbReference type="AlphaFoldDB" id="A0A4Q1CIZ6"/>
<dbReference type="PANTHER" id="PTHR13932:SF5">
    <property type="entry name" value="RADICAL S-ADENOSYL METHIONINE DOMAIN-CONTAINING PROTEIN 1, MITOCHONDRIAL"/>
    <property type="match status" value="1"/>
</dbReference>
<evidence type="ECO:0000313" key="4">
    <source>
        <dbReference type="EMBL" id="RXK60059.1"/>
    </source>
</evidence>
<dbReference type="Pfam" id="PF04055">
    <property type="entry name" value="Radical_SAM"/>
    <property type="match status" value="1"/>
</dbReference>
<dbReference type="SUPFAM" id="SSF102114">
    <property type="entry name" value="Radical SAM enzymes"/>
    <property type="match status" value="1"/>
</dbReference>
<keyword evidence="2" id="KW-0408">Iron</keyword>
<proteinExistence type="inferred from homology"/>
<keyword evidence="2" id="KW-0349">Heme</keyword>
<dbReference type="SFLD" id="SFLDS00029">
    <property type="entry name" value="Radical_SAM"/>
    <property type="match status" value="1"/>
</dbReference>
<dbReference type="InterPro" id="IPR007197">
    <property type="entry name" value="rSAM"/>
</dbReference>
<keyword evidence="2" id="KW-0411">Iron-sulfur</keyword>
<dbReference type="SFLD" id="SFLDG01065">
    <property type="entry name" value="anaerobic_coproporphyrinogen-I"/>
    <property type="match status" value="1"/>
</dbReference>
<accession>A0A4Q1CIZ6</accession>
<dbReference type="GO" id="GO:0046872">
    <property type="term" value="F:metal ion binding"/>
    <property type="evidence" value="ECO:0007669"/>
    <property type="project" value="UniProtKB-UniRule"/>
</dbReference>
<dbReference type="Proteomes" id="UP000290204">
    <property type="component" value="Unassembled WGS sequence"/>
</dbReference>
<evidence type="ECO:0000256" key="1">
    <source>
        <dbReference type="ARBA" id="ARBA00006100"/>
    </source>
</evidence>
<name>A0A4Q1CIZ6_9BACT</name>
<dbReference type="InterPro" id="IPR023404">
    <property type="entry name" value="rSAM_horseshoe"/>
</dbReference>
<dbReference type="InterPro" id="IPR004559">
    <property type="entry name" value="HemW-like"/>
</dbReference>
<keyword evidence="2" id="KW-0004">4Fe-4S</keyword>
<dbReference type="InterPro" id="IPR034505">
    <property type="entry name" value="Coproporphyrinogen-III_oxidase"/>
</dbReference>
<dbReference type="PANTHER" id="PTHR13932">
    <property type="entry name" value="COPROPORPHYRINIGEN III OXIDASE"/>
    <property type="match status" value="1"/>
</dbReference>
<dbReference type="SFLD" id="SFLDF00562">
    <property type="entry name" value="HemN-like__clustered_with_heat"/>
    <property type="match status" value="1"/>
</dbReference>
<keyword evidence="2" id="KW-0479">Metal-binding</keyword>
<comment type="function">
    <text evidence="2">Probably acts as a heme chaperone, transferring heme to an unknown acceptor. Binds one molecule of heme per monomer, possibly covalently. Binds 1 [4Fe-4S] cluster. The cluster is coordinated with 3 cysteines and an exchangeable S-adenosyl-L-methionine.</text>
</comment>
<dbReference type="SFLD" id="SFLDF00288">
    <property type="entry name" value="HemN-like__clustered_with_nucl"/>
    <property type="match status" value="1"/>
</dbReference>
<keyword evidence="2" id="KW-0143">Chaperone</keyword>
<keyword evidence="5" id="KW-1185">Reference proteome</keyword>
<dbReference type="SFLD" id="SFLDG01082">
    <property type="entry name" value="B12-binding_domain_containing"/>
    <property type="match status" value="1"/>
</dbReference>
<dbReference type="GO" id="GO:0005737">
    <property type="term" value="C:cytoplasm"/>
    <property type="evidence" value="ECO:0007669"/>
    <property type="project" value="UniProtKB-SubCell"/>
</dbReference>
<dbReference type="GO" id="GO:0051539">
    <property type="term" value="F:4 iron, 4 sulfur cluster binding"/>
    <property type="evidence" value="ECO:0007669"/>
    <property type="project" value="UniProtKB-UniRule"/>
</dbReference>
<dbReference type="Gene3D" id="3.80.30.20">
    <property type="entry name" value="tm_1862 like domain"/>
    <property type="match status" value="1"/>
</dbReference>
<keyword evidence="2" id="KW-0963">Cytoplasm</keyword>
<evidence type="ECO:0000259" key="3">
    <source>
        <dbReference type="PROSITE" id="PS51918"/>
    </source>
</evidence>
<dbReference type="GO" id="GO:0006779">
    <property type="term" value="P:porphyrin-containing compound biosynthetic process"/>
    <property type="evidence" value="ECO:0007669"/>
    <property type="project" value="InterPro"/>
</dbReference>
<sequence>MAGIYIHIPFCRQACNYCNFHFSTSLHYKNDFVAALLKEIQLQSAANYLQSQQIETIYFGGGTPSLLTIEELQQIIQTLQQQYIISADAEITLEANPDDVTDEKLTGWRSLGINRLSIGIQSLFEEDLQWMNRAHTAEEAKQVISKARAAGFDSFTVDLIYGTPGLTDEKWLSNINWVLQQNITHLSCYALTVEEKTPLDKLIRQHKKADVDAEQQSRQFIILMNELQKAGFEHYEISNFAKPGYRSKHNSSYWKGVHYLGLGPSAHSFNGISRQWNIANNQQYIQALQQNIIPFEKEELTAAQQLNEYIMTSLRLLEGCSIDAIAGQFSIEKALQLKNEAAVFINRKQMLLQNNHLVLTQEGKLFADSIAADLFFE</sequence>
<comment type="similarity">
    <text evidence="1">Belongs to the anaerobic coproporphyrinogen-III oxidase family. HemW subfamily.</text>
</comment>
<protein>
    <recommendedName>
        <fullName evidence="2">Heme chaperone HemW</fullName>
    </recommendedName>
</protein>
<dbReference type="InterPro" id="IPR058240">
    <property type="entry name" value="rSAM_sf"/>
</dbReference>
<dbReference type="OrthoDB" id="9808022at2"/>
<dbReference type="InterPro" id="IPR006638">
    <property type="entry name" value="Elp3/MiaA/NifB-like_rSAM"/>
</dbReference>
<dbReference type="SMART" id="SM00729">
    <property type="entry name" value="Elp3"/>
    <property type="match status" value="1"/>
</dbReference>
<evidence type="ECO:0000313" key="5">
    <source>
        <dbReference type="Proteomes" id="UP000290204"/>
    </source>
</evidence>
<organism evidence="4 5">
    <name type="scientific">Lacibacter luteus</name>
    <dbReference type="NCBI Taxonomy" id="2508719"/>
    <lineage>
        <taxon>Bacteria</taxon>
        <taxon>Pseudomonadati</taxon>
        <taxon>Bacteroidota</taxon>
        <taxon>Chitinophagia</taxon>
        <taxon>Chitinophagales</taxon>
        <taxon>Chitinophagaceae</taxon>
        <taxon>Lacibacter</taxon>
    </lineage>
</organism>
<keyword evidence="2" id="KW-0949">S-adenosyl-L-methionine</keyword>
<comment type="caution">
    <text evidence="4">The sequence shown here is derived from an EMBL/GenBank/DDBJ whole genome shotgun (WGS) entry which is preliminary data.</text>
</comment>
<reference evidence="4 5" key="1">
    <citation type="submission" date="2019-01" db="EMBL/GenBank/DDBJ databases">
        <title>Lacibacter sp. strain TTM-7.</title>
        <authorList>
            <person name="Chen W.-M."/>
        </authorList>
    </citation>
    <scope>NUCLEOTIDE SEQUENCE [LARGE SCALE GENOMIC DNA]</scope>
    <source>
        <strain evidence="4 5">TTM-7</strain>
    </source>
</reference>
<feature type="domain" description="Radical SAM core" evidence="3">
    <location>
        <begin position="1"/>
        <end position="233"/>
    </location>
</feature>
<dbReference type="EMBL" id="SDHW01000003">
    <property type="protein sequence ID" value="RXK60059.1"/>
    <property type="molecule type" value="Genomic_DNA"/>
</dbReference>